<dbReference type="EMBL" id="LS992154">
    <property type="protein sequence ID" value="SYX08880.1"/>
    <property type="molecule type" value="Genomic_DNA"/>
</dbReference>
<keyword evidence="2" id="KW-0812">Transmembrane</keyword>
<evidence type="ECO:0000313" key="3">
    <source>
        <dbReference type="EMBL" id="SYX08880.1"/>
    </source>
</evidence>
<reference evidence="4" key="1">
    <citation type="submission" date="2017-11" db="EMBL/GenBank/DDBJ databases">
        <authorList>
            <person name="Seth-Smith MB H."/>
        </authorList>
    </citation>
    <scope>NUCLEOTIDE SEQUENCE [LARGE SCALE GENOMIC DNA]</scope>
</reference>
<dbReference type="RefSeq" id="WP_117274193.1">
    <property type="nucleotide sequence ID" value="NZ_LS992154.1"/>
</dbReference>
<name>A0A3B0PPA4_9CHLA</name>
<organism evidence="3 4">
    <name type="scientific">Chlamydia poikilotherma</name>
    <dbReference type="NCBI Taxonomy" id="1967783"/>
    <lineage>
        <taxon>Bacteria</taxon>
        <taxon>Pseudomonadati</taxon>
        <taxon>Chlamydiota</taxon>
        <taxon>Chlamydiia</taxon>
        <taxon>Chlamydiales</taxon>
        <taxon>Chlamydiaceae</taxon>
        <taxon>Chlamydia/Chlamydophila group</taxon>
        <taxon>Chlamydia</taxon>
    </lineage>
</organism>
<evidence type="ECO:0000256" key="2">
    <source>
        <dbReference type="SAM" id="Phobius"/>
    </source>
</evidence>
<feature type="region of interest" description="Disordered" evidence="1">
    <location>
        <begin position="113"/>
        <end position="183"/>
    </location>
</feature>
<feature type="transmembrane region" description="Helical" evidence="2">
    <location>
        <begin position="44"/>
        <end position="67"/>
    </location>
</feature>
<keyword evidence="4" id="KW-1185">Reference proteome</keyword>
<feature type="compositionally biased region" description="Low complexity" evidence="1">
    <location>
        <begin position="159"/>
        <end position="174"/>
    </location>
</feature>
<dbReference type="Proteomes" id="UP000258476">
    <property type="component" value="Chromosome"/>
</dbReference>
<protein>
    <submittedName>
        <fullName evidence="3">Uncharacterized protein</fullName>
    </submittedName>
</protein>
<proteinExistence type="predicted"/>
<feature type="transmembrane region" description="Helical" evidence="2">
    <location>
        <begin position="73"/>
        <end position="93"/>
    </location>
</feature>
<keyword evidence="2" id="KW-1133">Transmembrane helix</keyword>
<feature type="compositionally biased region" description="Basic and acidic residues" evidence="1">
    <location>
        <begin position="128"/>
        <end position="139"/>
    </location>
</feature>
<dbReference type="KEGG" id="chla:C834K_0421"/>
<evidence type="ECO:0000313" key="4">
    <source>
        <dbReference type="Proteomes" id="UP000258476"/>
    </source>
</evidence>
<accession>A0A3B0PPA4</accession>
<dbReference type="AlphaFoldDB" id="A0A3B0PPA4"/>
<evidence type="ECO:0000256" key="1">
    <source>
        <dbReference type="SAM" id="MobiDB-lite"/>
    </source>
</evidence>
<sequence>MTSSVPSLPNPEFTSETSVSTSTDFVNLDKSVLDIKKKIQRSNIISIVVMAAAALLSAIGIVCAIVTGITALWALTAGAILCAIVLLIVLHQYRSHLRETKLSELSTPKEVDIEKTKTSLDGNPTSSDESKGPVDESNKTESSSNQTSNEDKKSGPTDGNNQNVENSGNVNENVDQSSSKTED</sequence>
<gene>
    <name evidence="3" type="ORF">C834K_0421</name>
</gene>
<keyword evidence="2" id="KW-0472">Membrane</keyword>